<dbReference type="EMBL" id="CP090958">
    <property type="protein sequence ID" value="WGW12098.1"/>
    <property type="molecule type" value="Genomic_DNA"/>
</dbReference>
<keyword evidence="2" id="KW-0808">Transferase</keyword>
<dbReference type="GO" id="GO:0016757">
    <property type="term" value="F:glycosyltransferase activity"/>
    <property type="evidence" value="ECO:0007669"/>
    <property type="project" value="UniProtKB-KW"/>
</dbReference>
<dbReference type="InterPro" id="IPR029057">
    <property type="entry name" value="PRTase-like"/>
</dbReference>
<evidence type="ECO:0000259" key="1">
    <source>
        <dbReference type="Pfam" id="PF00156"/>
    </source>
</evidence>
<dbReference type="Pfam" id="PF00156">
    <property type="entry name" value="Pribosyltran"/>
    <property type="match status" value="1"/>
</dbReference>
<sequence length="223" mass="24208">MRDRRYRDRHDAGQQLAARLTSDYERPRVIVLALPRGGLPVAAEVAQAMDAPLDVVVVRKIGVPYQPELAMGAMASIAGVEELVLNQDVMDVTRLAPGQDAFDEIVARERIELGRRESVYRAGREPLDLTDRTVILVDDGMATGSTMMAAAAAIRRQKPARLIAVVPVGLGKACERLGTLANEVVCPWSAKNLGSVGQAYISFDQTSDAEVQDILADAWSRGR</sequence>
<reference evidence="2 3" key="1">
    <citation type="submission" date="2023-05" db="EMBL/GenBank/DDBJ databases">
        <title>Lithophilousrod everest ZFBP1038 complete genpme.</title>
        <authorList>
            <person name="Tian M."/>
        </authorList>
    </citation>
    <scope>NUCLEOTIDE SEQUENCE [LARGE SCALE GENOMIC DNA]</scope>
    <source>
        <strain evidence="2 3">ZFBP1038</strain>
    </source>
</reference>
<gene>
    <name evidence="2" type="ORF">LWF01_18775</name>
</gene>
<dbReference type="Gene3D" id="3.40.50.2020">
    <property type="match status" value="1"/>
</dbReference>
<evidence type="ECO:0000313" key="2">
    <source>
        <dbReference type="EMBL" id="WGW12098.1"/>
    </source>
</evidence>
<proteinExistence type="predicted"/>
<keyword evidence="2" id="KW-0328">Glycosyltransferase</keyword>
<dbReference type="CDD" id="cd06223">
    <property type="entry name" value="PRTases_typeI"/>
    <property type="match status" value="1"/>
</dbReference>
<evidence type="ECO:0000313" key="3">
    <source>
        <dbReference type="Proteomes" id="UP001209083"/>
    </source>
</evidence>
<dbReference type="InterPro" id="IPR000836">
    <property type="entry name" value="PRTase_dom"/>
</dbReference>
<dbReference type="RefSeq" id="WP_349638896.1">
    <property type="nucleotide sequence ID" value="NZ_CP090958.1"/>
</dbReference>
<dbReference type="Gene3D" id="3.30.1310.20">
    <property type="entry name" value="PRTase-like"/>
    <property type="match status" value="1"/>
</dbReference>
<keyword evidence="3" id="KW-1185">Reference proteome</keyword>
<organism evidence="2 3">
    <name type="scientific">Saxibacter everestensis</name>
    <dbReference type="NCBI Taxonomy" id="2909229"/>
    <lineage>
        <taxon>Bacteria</taxon>
        <taxon>Bacillati</taxon>
        <taxon>Actinomycetota</taxon>
        <taxon>Actinomycetes</taxon>
        <taxon>Micrococcales</taxon>
        <taxon>Brevibacteriaceae</taxon>
        <taxon>Saxibacter</taxon>
    </lineage>
</organism>
<dbReference type="SUPFAM" id="SSF53271">
    <property type="entry name" value="PRTase-like"/>
    <property type="match status" value="1"/>
</dbReference>
<accession>A0ABY8QSZ4</accession>
<dbReference type="Proteomes" id="UP001209083">
    <property type="component" value="Chromosome"/>
</dbReference>
<feature type="domain" description="Phosphoribosyltransferase" evidence="1">
    <location>
        <begin position="12"/>
        <end position="173"/>
    </location>
</feature>
<protein>
    <submittedName>
        <fullName evidence="2">Phosphoribosyltransferase family protein</fullName>
    </submittedName>
</protein>
<name>A0ABY8QSZ4_9MICO</name>